<protein>
    <submittedName>
        <fullName evidence="2">Uncharacterized protein</fullName>
    </submittedName>
</protein>
<dbReference type="KEGG" id="sgm:GCM10017557_40920"/>
<feature type="region of interest" description="Disordered" evidence="1">
    <location>
        <begin position="1"/>
        <end position="42"/>
    </location>
</feature>
<keyword evidence="3" id="KW-1185">Reference proteome</keyword>
<evidence type="ECO:0000313" key="2">
    <source>
        <dbReference type="EMBL" id="BCL29233.1"/>
    </source>
</evidence>
<dbReference type="Proteomes" id="UP000516444">
    <property type="component" value="Chromosome"/>
</dbReference>
<reference evidence="2 3" key="1">
    <citation type="journal article" date="2014" name="Int. J. Syst. Evol. Microbiol.">
        <title>Complete genome sequence of Corynebacterium casei LMG S-19264T (=DSM 44701T), isolated from a smear-ripened cheese.</title>
        <authorList>
            <consortium name="US DOE Joint Genome Institute (JGI-PGF)"/>
            <person name="Walter F."/>
            <person name="Albersmeier A."/>
            <person name="Kalinowski J."/>
            <person name="Ruckert C."/>
        </authorList>
    </citation>
    <scope>NUCLEOTIDE SEQUENCE [LARGE SCALE GENOMIC DNA]</scope>
    <source>
        <strain evidence="2 3">JCM 4677</strain>
    </source>
</reference>
<evidence type="ECO:0000256" key="1">
    <source>
        <dbReference type="SAM" id="MobiDB-lite"/>
    </source>
</evidence>
<sequence>MDGLVGAGARKLRDALKTERADGRPLHSVDDPEGETPTAEAA</sequence>
<proteinExistence type="predicted"/>
<organism evidence="2 3">
    <name type="scientific">Streptomyces aurantiacus</name>
    <dbReference type="NCBI Taxonomy" id="47760"/>
    <lineage>
        <taxon>Bacteria</taxon>
        <taxon>Bacillati</taxon>
        <taxon>Actinomycetota</taxon>
        <taxon>Actinomycetes</taxon>
        <taxon>Kitasatosporales</taxon>
        <taxon>Streptomycetaceae</taxon>
        <taxon>Streptomyces</taxon>
        <taxon>Streptomyces aurantiacus group</taxon>
    </lineage>
</organism>
<name>A0A7G1P0E6_9ACTN</name>
<evidence type="ECO:0000313" key="3">
    <source>
        <dbReference type="Proteomes" id="UP000516444"/>
    </source>
</evidence>
<dbReference type="AlphaFoldDB" id="A0A7G1P0E6"/>
<dbReference type="EMBL" id="AP023440">
    <property type="protein sequence ID" value="BCL29233.1"/>
    <property type="molecule type" value="Genomic_DNA"/>
</dbReference>
<feature type="compositionally biased region" description="Basic and acidic residues" evidence="1">
    <location>
        <begin position="11"/>
        <end position="30"/>
    </location>
</feature>
<gene>
    <name evidence="2" type="ORF">GCM10017557_40920</name>
</gene>
<accession>A0A7G1P0E6</accession>